<sequence>MHTGVRIDPAASVQLDARTWQAIIDSLPERVQKRARKHSGEYQRFVESVIWVAWVDARWPELPADRGAWRSVRGRFLHWNRCRLWEVVAPHIGPEASVHLLLRVARAGQPQSPGD</sequence>
<dbReference type="Proteomes" id="UP000663400">
    <property type="component" value="Chromosome"/>
</dbReference>
<protein>
    <submittedName>
        <fullName evidence="2">Transposase</fullName>
    </submittedName>
</protein>
<dbReference type="Pfam" id="PF13340">
    <property type="entry name" value="DUF4096"/>
    <property type="match status" value="1"/>
</dbReference>
<dbReference type="EMBL" id="CP071517">
    <property type="protein sequence ID" value="QSX73872.1"/>
    <property type="molecule type" value="Genomic_DNA"/>
</dbReference>
<accession>A0ABX7RA52</accession>
<reference evidence="2 3" key="1">
    <citation type="submission" date="2021-02" db="EMBL/GenBank/DDBJ databases">
        <title>Lysobacter arenosi sp. nov., isolated from soil of gangwondo yeongwol, south Korea.</title>
        <authorList>
            <person name="Kim K.R."/>
            <person name="Kim K.H."/>
            <person name="Jeon C.O."/>
        </authorList>
    </citation>
    <scope>NUCLEOTIDE SEQUENCE [LARGE SCALE GENOMIC DNA]</scope>
    <source>
        <strain evidence="2 3">R7</strain>
    </source>
</reference>
<dbReference type="InterPro" id="IPR025161">
    <property type="entry name" value="IS402-like_dom"/>
</dbReference>
<keyword evidence="3" id="KW-1185">Reference proteome</keyword>
<feature type="domain" description="Insertion element IS402-like" evidence="1">
    <location>
        <begin position="17"/>
        <end position="87"/>
    </location>
</feature>
<proteinExistence type="predicted"/>
<evidence type="ECO:0000313" key="3">
    <source>
        <dbReference type="Proteomes" id="UP000663400"/>
    </source>
</evidence>
<organism evidence="2 3">
    <name type="scientific">Lysobacter arenosi</name>
    <dbReference type="NCBI Taxonomy" id="2795387"/>
    <lineage>
        <taxon>Bacteria</taxon>
        <taxon>Pseudomonadati</taxon>
        <taxon>Pseudomonadota</taxon>
        <taxon>Gammaproteobacteria</taxon>
        <taxon>Lysobacterales</taxon>
        <taxon>Lysobacteraceae</taxon>
        <taxon>Lysobacter</taxon>
    </lineage>
</organism>
<gene>
    <name evidence="2" type="ORF">HIV01_011585</name>
</gene>
<name>A0ABX7RA52_9GAMM</name>
<evidence type="ECO:0000259" key="1">
    <source>
        <dbReference type="Pfam" id="PF13340"/>
    </source>
</evidence>
<evidence type="ECO:0000313" key="2">
    <source>
        <dbReference type="EMBL" id="QSX73872.1"/>
    </source>
</evidence>
<dbReference type="RefSeq" id="WP_200607262.1">
    <property type="nucleotide sequence ID" value="NZ_CP071517.1"/>
</dbReference>